<dbReference type="Proteomes" id="UP000005239">
    <property type="component" value="Unassembled WGS sequence"/>
</dbReference>
<name>A0A2A6CEW2_PRIPA</name>
<dbReference type="GO" id="GO:0004563">
    <property type="term" value="F:beta-N-acetylhexosaminidase activity"/>
    <property type="evidence" value="ECO:0000318"/>
    <property type="project" value="GO_Central"/>
</dbReference>
<keyword evidence="4" id="KW-0732">Signal</keyword>
<keyword evidence="6" id="KW-0325">Glycoprotein</keyword>
<keyword evidence="13" id="KW-1185">Reference proteome</keyword>
<evidence type="ECO:0000256" key="8">
    <source>
        <dbReference type="ARBA" id="ARBA00030512"/>
    </source>
</evidence>
<evidence type="ECO:0000256" key="5">
    <source>
        <dbReference type="ARBA" id="ARBA00022801"/>
    </source>
</evidence>
<dbReference type="InterPro" id="IPR029019">
    <property type="entry name" value="HEX_eukaryotic_N"/>
</dbReference>
<keyword evidence="7" id="KW-0326">Glycosidase</keyword>
<dbReference type="InterPro" id="IPR029018">
    <property type="entry name" value="Hex-like_dom2"/>
</dbReference>
<accession>A0A2A6CEW2</accession>
<dbReference type="SUPFAM" id="SSF51445">
    <property type="entry name" value="(Trans)glycosidases"/>
    <property type="match status" value="1"/>
</dbReference>
<dbReference type="FunFam" id="3.20.20.80:FF:000063">
    <property type="entry name" value="Beta-hexosaminidase"/>
    <property type="match status" value="1"/>
</dbReference>
<dbReference type="Pfam" id="PF00728">
    <property type="entry name" value="Glyco_hydro_20"/>
    <property type="match status" value="1"/>
</dbReference>
<reference evidence="13" key="1">
    <citation type="journal article" date="2008" name="Nat. Genet.">
        <title>The Pristionchus pacificus genome provides a unique perspective on nematode lifestyle and parasitism.</title>
        <authorList>
            <person name="Dieterich C."/>
            <person name="Clifton S.W."/>
            <person name="Schuster L.N."/>
            <person name="Chinwalla A."/>
            <person name="Delehaunty K."/>
            <person name="Dinkelacker I."/>
            <person name="Fulton L."/>
            <person name="Fulton R."/>
            <person name="Godfrey J."/>
            <person name="Minx P."/>
            <person name="Mitreva M."/>
            <person name="Roeseler W."/>
            <person name="Tian H."/>
            <person name="Witte H."/>
            <person name="Yang S.P."/>
            <person name="Wilson R.K."/>
            <person name="Sommer R.J."/>
        </authorList>
    </citation>
    <scope>NUCLEOTIDE SEQUENCE [LARGE SCALE GENOMIC DNA]</scope>
    <source>
        <strain evidence="13">PS312</strain>
    </source>
</reference>
<keyword evidence="5" id="KW-0378">Hydrolase</keyword>
<dbReference type="GO" id="GO:0016020">
    <property type="term" value="C:membrane"/>
    <property type="evidence" value="ECO:0000318"/>
    <property type="project" value="GO_Central"/>
</dbReference>
<dbReference type="OrthoDB" id="428480at2759"/>
<dbReference type="EnsemblMetazoa" id="PPA24973.1">
    <property type="protein sequence ID" value="PPA24973.1"/>
    <property type="gene ID" value="WBGene00114527"/>
</dbReference>
<comment type="function">
    <text evidence="10">Responsible for the degradation of GM2 gangliosides, and a variety of other molecules containing terminal N-acetyl hexosamines. Degrades chitotriose.</text>
</comment>
<organism evidence="12 13">
    <name type="scientific">Pristionchus pacificus</name>
    <name type="common">Parasitic nematode worm</name>
    <dbReference type="NCBI Taxonomy" id="54126"/>
    <lineage>
        <taxon>Eukaryota</taxon>
        <taxon>Metazoa</taxon>
        <taxon>Ecdysozoa</taxon>
        <taxon>Nematoda</taxon>
        <taxon>Chromadorea</taxon>
        <taxon>Rhabditida</taxon>
        <taxon>Rhabditina</taxon>
        <taxon>Diplogasteromorpha</taxon>
        <taxon>Diplogasteroidea</taxon>
        <taxon>Neodiplogasteridae</taxon>
        <taxon>Pristionchus</taxon>
    </lineage>
</organism>
<dbReference type="EC" id="3.2.1.52" evidence="3"/>
<sequence length="595" mass="67574">SPFSLLSRKSDTARDQGEMMITARSHVSVTLGRSFSHPPSAPSSLEWDDVPTALPSSPHLSGTGRLARCAHKNHGKGRSDYRFIENVWPQPRIFLQNDTDVFPFDPNLVKVVTAFSCDIMTSSLAGFSKRMSLVLSHSGPTKAQPLELHVIVDDDKCPSTPQMGMVESYSLSVNKTHIVLQSMQVWGIVRGLESLSQLAFPSPIGLTMRVSHIEDAPRFPHRGLLLDTSRHFFSVRTIKAVIDLLAQNKFNVFHWHLTDNESFPFKPKAYPEMVKGAFDERHVYSQEEIKSIIAFARLRGIRVIPEIDTPGHTRSWGVGIPAITARCFDKLGKEDNDRAILDPTNPLTYDVVSALFKEIFTLFPDRFAHLGGDETSFWITQCWENNKNVTDYMKLWGMNTTSQLQQHYIDRLLNHLTARDMPRKQFIVWQELLDMGMKMDQAIGHVWTGNTKKEQMGNMAKIVKGGHFAILSSCWYLDHISWNIDVKEYYDCDPQDLENVSEMERGRVLGGEAAMWGEMVDESNALPRIFPRASAVAEKLWSEEKYTKSVNGDKVWPRLYEWSCRMAERGFPVQPGNGPGYCPFEYQPALPDLNY</sequence>
<dbReference type="InterPro" id="IPR015883">
    <property type="entry name" value="Glyco_hydro_20_cat"/>
</dbReference>
<evidence type="ECO:0000256" key="10">
    <source>
        <dbReference type="ARBA" id="ARBA00053719"/>
    </source>
</evidence>
<evidence type="ECO:0000256" key="2">
    <source>
        <dbReference type="ARBA" id="ARBA00006285"/>
    </source>
</evidence>
<dbReference type="Gene3D" id="3.30.379.10">
    <property type="entry name" value="Chitobiase/beta-hexosaminidase domain 2-like"/>
    <property type="match status" value="1"/>
</dbReference>
<proteinExistence type="inferred from homology"/>
<dbReference type="InterPro" id="IPR017853">
    <property type="entry name" value="GH"/>
</dbReference>
<dbReference type="GO" id="GO:0005764">
    <property type="term" value="C:lysosome"/>
    <property type="evidence" value="ECO:0000318"/>
    <property type="project" value="GO_Central"/>
</dbReference>
<evidence type="ECO:0000256" key="1">
    <source>
        <dbReference type="ARBA" id="ARBA00001231"/>
    </source>
</evidence>
<dbReference type="GO" id="GO:0006491">
    <property type="term" value="P:N-glycan processing"/>
    <property type="evidence" value="ECO:0000318"/>
    <property type="project" value="GO_Central"/>
</dbReference>
<evidence type="ECO:0000256" key="4">
    <source>
        <dbReference type="ARBA" id="ARBA00022729"/>
    </source>
</evidence>
<evidence type="ECO:0000313" key="12">
    <source>
        <dbReference type="EnsemblMetazoa" id="PPA24973.1"/>
    </source>
</evidence>
<evidence type="ECO:0000256" key="9">
    <source>
        <dbReference type="ARBA" id="ARBA00033000"/>
    </source>
</evidence>
<evidence type="ECO:0000256" key="7">
    <source>
        <dbReference type="ARBA" id="ARBA00023295"/>
    </source>
</evidence>
<dbReference type="AlphaFoldDB" id="A0A2A6CEW2"/>
<dbReference type="Gene3D" id="3.20.20.80">
    <property type="entry name" value="Glycosidases"/>
    <property type="match status" value="1"/>
</dbReference>
<dbReference type="GO" id="GO:0005975">
    <property type="term" value="P:carbohydrate metabolic process"/>
    <property type="evidence" value="ECO:0007669"/>
    <property type="project" value="InterPro"/>
</dbReference>
<evidence type="ECO:0000256" key="3">
    <source>
        <dbReference type="ARBA" id="ARBA00012663"/>
    </source>
</evidence>
<reference evidence="12" key="2">
    <citation type="submission" date="2022-06" db="UniProtKB">
        <authorList>
            <consortium name="EnsemblMetazoa"/>
        </authorList>
    </citation>
    <scope>IDENTIFICATION</scope>
    <source>
        <strain evidence="12">PS312</strain>
    </source>
</reference>
<comment type="catalytic activity">
    <reaction evidence="1">
        <text>Hydrolysis of terminal non-reducing N-acetyl-D-hexosamine residues in N-acetyl-beta-D-hexosaminides.</text>
        <dbReference type="EC" id="3.2.1.52"/>
    </reaction>
</comment>
<protein>
    <recommendedName>
        <fullName evidence="11">Beta-hexosaminidase A</fullName>
        <ecNumber evidence="3">3.2.1.52</ecNumber>
    </recommendedName>
    <alternativeName>
        <fullName evidence="8">Beta-N-acetylhexosaminidase</fullName>
    </alternativeName>
    <alternativeName>
        <fullName evidence="9">N-acetyl-beta-glucosaminidase</fullName>
    </alternativeName>
</protein>
<dbReference type="PANTHER" id="PTHR22600">
    <property type="entry name" value="BETA-HEXOSAMINIDASE"/>
    <property type="match status" value="1"/>
</dbReference>
<dbReference type="SUPFAM" id="SSF55545">
    <property type="entry name" value="beta-N-acetylhexosaminidase-like domain"/>
    <property type="match status" value="1"/>
</dbReference>
<dbReference type="Pfam" id="PF14845">
    <property type="entry name" value="Glycohydro_20b2"/>
    <property type="match status" value="1"/>
</dbReference>
<dbReference type="PANTHER" id="PTHR22600:SF21">
    <property type="entry name" value="BETA-HEXOSAMINIDASE A"/>
    <property type="match status" value="1"/>
</dbReference>
<dbReference type="GO" id="GO:0030203">
    <property type="term" value="P:glycosaminoglycan metabolic process"/>
    <property type="evidence" value="ECO:0000318"/>
    <property type="project" value="GO_Central"/>
</dbReference>
<evidence type="ECO:0000256" key="6">
    <source>
        <dbReference type="ARBA" id="ARBA00023180"/>
    </source>
</evidence>
<dbReference type="InterPro" id="IPR025705">
    <property type="entry name" value="Beta_hexosaminidase_sua/sub"/>
</dbReference>
<evidence type="ECO:0000256" key="11">
    <source>
        <dbReference type="ARBA" id="ARBA00069988"/>
    </source>
</evidence>
<gene>
    <name evidence="12" type="primary">WBGene00114527</name>
</gene>
<dbReference type="PRINTS" id="PR00738">
    <property type="entry name" value="GLHYDRLASE20"/>
</dbReference>
<accession>A0A8R1YH22</accession>
<evidence type="ECO:0000313" key="13">
    <source>
        <dbReference type="Proteomes" id="UP000005239"/>
    </source>
</evidence>
<comment type="similarity">
    <text evidence="2">Belongs to the glycosyl hydrolase 20 family.</text>
</comment>